<accession>A0ABV0U769</accession>
<organism evidence="2 3">
    <name type="scientific">Ilyodon furcidens</name>
    <name type="common">goldbreast splitfin</name>
    <dbReference type="NCBI Taxonomy" id="33524"/>
    <lineage>
        <taxon>Eukaryota</taxon>
        <taxon>Metazoa</taxon>
        <taxon>Chordata</taxon>
        <taxon>Craniata</taxon>
        <taxon>Vertebrata</taxon>
        <taxon>Euteleostomi</taxon>
        <taxon>Actinopterygii</taxon>
        <taxon>Neopterygii</taxon>
        <taxon>Teleostei</taxon>
        <taxon>Neoteleostei</taxon>
        <taxon>Acanthomorphata</taxon>
        <taxon>Ovalentaria</taxon>
        <taxon>Atherinomorphae</taxon>
        <taxon>Cyprinodontiformes</taxon>
        <taxon>Goodeidae</taxon>
        <taxon>Ilyodon</taxon>
    </lineage>
</organism>
<reference evidence="2 3" key="1">
    <citation type="submission" date="2021-06" db="EMBL/GenBank/DDBJ databases">
        <authorList>
            <person name="Palmer J.M."/>
        </authorList>
    </citation>
    <scope>NUCLEOTIDE SEQUENCE [LARGE SCALE GENOMIC DNA]</scope>
    <source>
        <strain evidence="3">if_2019</strain>
        <tissue evidence="2">Muscle</tissue>
    </source>
</reference>
<evidence type="ECO:0000313" key="3">
    <source>
        <dbReference type="Proteomes" id="UP001482620"/>
    </source>
</evidence>
<evidence type="ECO:0000313" key="2">
    <source>
        <dbReference type="EMBL" id="MEQ2240644.1"/>
    </source>
</evidence>
<comment type="caution">
    <text evidence="2">The sequence shown here is derived from an EMBL/GenBank/DDBJ whole genome shotgun (WGS) entry which is preliminary data.</text>
</comment>
<keyword evidence="1" id="KW-0812">Transmembrane</keyword>
<feature type="transmembrane region" description="Helical" evidence="1">
    <location>
        <begin position="64"/>
        <end position="84"/>
    </location>
</feature>
<gene>
    <name evidence="2" type="ORF">ILYODFUR_017145</name>
</gene>
<dbReference type="Proteomes" id="UP001482620">
    <property type="component" value="Unassembled WGS sequence"/>
</dbReference>
<evidence type="ECO:0000256" key="1">
    <source>
        <dbReference type="SAM" id="Phobius"/>
    </source>
</evidence>
<sequence>MRETERAYCISPEDMKGTVITGLVLSLINLVLQTDEKQRIETAGKNPQHMTPWKPGGFIRLREAVVYCYAIIAFSIVTVLTSTIKTYASSKRTLVWLILNTIIS</sequence>
<proteinExistence type="predicted"/>
<protein>
    <submittedName>
        <fullName evidence="2">Uncharacterized protein</fullName>
    </submittedName>
</protein>
<keyword evidence="1" id="KW-1133">Transmembrane helix</keyword>
<name>A0ABV0U769_9TELE</name>
<keyword evidence="3" id="KW-1185">Reference proteome</keyword>
<keyword evidence="1" id="KW-0472">Membrane</keyword>
<dbReference type="EMBL" id="JAHRIQ010059523">
    <property type="protein sequence ID" value="MEQ2240644.1"/>
    <property type="molecule type" value="Genomic_DNA"/>
</dbReference>